<dbReference type="Proteomes" id="UP000250079">
    <property type="component" value="Chromosome"/>
</dbReference>
<dbReference type="EC" id="2.7.1.45" evidence="5"/>
<dbReference type="OrthoDB" id="9813569at2"/>
<dbReference type="InterPro" id="IPR002173">
    <property type="entry name" value="Carboh/pur_kinase_PfkB_CS"/>
</dbReference>
<dbReference type="SUPFAM" id="SSF53613">
    <property type="entry name" value="Ribokinase-like"/>
    <property type="match status" value="1"/>
</dbReference>
<evidence type="ECO:0000313" key="6">
    <source>
        <dbReference type="Proteomes" id="UP000250079"/>
    </source>
</evidence>
<comment type="similarity">
    <text evidence="1">Belongs to the carbohydrate kinase PfkB family.</text>
</comment>
<organism evidence="5 6">
    <name type="scientific">Granulosicoccus antarcticus IMCC3135</name>
    <dbReference type="NCBI Taxonomy" id="1192854"/>
    <lineage>
        <taxon>Bacteria</taxon>
        <taxon>Pseudomonadati</taxon>
        <taxon>Pseudomonadota</taxon>
        <taxon>Gammaproteobacteria</taxon>
        <taxon>Chromatiales</taxon>
        <taxon>Granulosicoccaceae</taxon>
        <taxon>Granulosicoccus</taxon>
    </lineage>
</organism>
<dbReference type="PROSITE" id="PS00584">
    <property type="entry name" value="PFKB_KINASES_2"/>
    <property type="match status" value="1"/>
</dbReference>
<dbReference type="CDD" id="cd01168">
    <property type="entry name" value="adenosine_kinase"/>
    <property type="match status" value="1"/>
</dbReference>
<dbReference type="Gene3D" id="3.30.1110.10">
    <property type="match status" value="1"/>
</dbReference>
<name>A0A2Z2P0F6_9GAMM</name>
<accession>A0A2Z2P0F6</accession>
<keyword evidence="2 5" id="KW-0808">Transferase</keyword>
<sequence>MPKFHVYGVGNALVDLEYEVPDSLLSELKIDKGLMTLIEEERHHELLDKLSTYQSRPCGGGSAANTITAAAQLGSAAYYSCKVANDVTGTYFLDDLSASGVQTNLQRENLAAGHTGKCIVMVTPDAERSMNTFLGITREISVAELDEAAIKDSEYVYIEGYLVPEVNARAAAIKAREIARANGVKCSLTLSDGNMVNYFKDGLKEIIGDGLDMVFSNEDEARLMFDVTSIEDCIEGMKSISRQFAMTRGPKGAMIFDGEKLYDIPAKKIEAVDTNGAGDIYAGAFLHGLTHGMRFADCGELAGYAATKLVQQMGARLSDDQMIEVSKRFV</sequence>
<dbReference type="PANTHER" id="PTHR43320:SF3">
    <property type="entry name" value="CARBOHYDRATE KINASE PFKB DOMAIN-CONTAINING PROTEIN"/>
    <property type="match status" value="1"/>
</dbReference>
<evidence type="ECO:0000256" key="2">
    <source>
        <dbReference type="ARBA" id="ARBA00022679"/>
    </source>
</evidence>
<protein>
    <submittedName>
        <fullName evidence="5">2-dehydro-3-deoxygluconokinase</fullName>
        <ecNumber evidence="5">2.7.1.45</ecNumber>
    </submittedName>
</protein>
<feature type="domain" description="Carbohydrate kinase PfkB" evidence="4">
    <location>
        <begin position="50"/>
        <end position="319"/>
    </location>
</feature>
<evidence type="ECO:0000313" key="5">
    <source>
        <dbReference type="EMBL" id="ASJ75578.1"/>
    </source>
</evidence>
<dbReference type="GO" id="GO:0008673">
    <property type="term" value="F:2-dehydro-3-deoxygluconokinase activity"/>
    <property type="evidence" value="ECO:0007669"/>
    <property type="project" value="UniProtKB-EC"/>
</dbReference>
<dbReference type="AlphaFoldDB" id="A0A2Z2P0F6"/>
<keyword evidence="6" id="KW-1185">Reference proteome</keyword>
<dbReference type="PANTHER" id="PTHR43320">
    <property type="entry name" value="SUGAR KINASE"/>
    <property type="match status" value="1"/>
</dbReference>
<dbReference type="KEGG" id="gai:IMCC3135_27625"/>
<gene>
    <name evidence="5" type="primary">kdgK_4</name>
    <name evidence="5" type="ORF">IMCC3135_27625</name>
</gene>
<dbReference type="Gene3D" id="3.40.1190.20">
    <property type="match status" value="1"/>
</dbReference>
<proteinExistence type="inferred from homology"/>
<reference evidence="5 6" key="1">
    <citation type="submission" date="2016-12" db="EMBL/GenBank/DDBJ databases">
        <authorList>
            <person name="Song W.-J."/>
            <person name="Kurnit D.M."/>
        </authorList>
    </citation>
    <scope>NUCLEOTIDE SEQUENCE [LARGE SCALE GENOMIC DNA]</scope>
    <source>
        <strain evidence="5 6">IMCC3135</strain>
    </source>
</reference>
<dbReference type="RefSeq" id="WP_088920478.1">
    <property type="nucleotide sequence ID" value="NZ_CP018632.1"/>
</dbReference>
<evidence type="ECO:0000259" key="4">
    <source>
        <dbReference type="Pfam" id="PF00294"/>
    </source>
</evidence>
<keyword evidence="3 5" id="KW-0418">Kinase</keyword>
<dbReference type="EMBL" id="CP018632">
    <property type="protein sequence ID" value="ASJ75578.1"/>
    <property type="molecule type" value="Genomic_DNA"/>
</dbReference>
<evidence type="ECO:0000256" key="1">
    <source>
        <dbReference type="ARBA" id="ARBA00010688"/>
    </source>
</evidence>
<dbReference type="InterPro" id="IPR011611">
    <property type="entry name" value="PfkB_dom"/>
</dbReference>
<dbReference type="InterPro" id="IPR029056">
    <property type="entry name" value="Ribokinase-like"/>
</dbReference>
<evidence type="ECO:0000256" key="3">
    <source>
        <dbReference type="ARBA" id="ARBA00022777"/>
    </source>
</evidence>
<dbReference type="InterPro" id="IPR052700">
    <property type="entry name" value="Carb_kinase_PfkB-like"/>
</dbReference>
<dbReference type="Pfam" id="PF00294">
    <property type="entry name" value="PfkB"/>
    <property type="match status" value="1"/>
</dbReference>